<dbReference type="Pfam" id="PF07958">
    <property type="entry name" value="DUF1688"/>
    <property type="match status" value="1"/>
</dbReference>
<name>A0A9P6QM84_9FUNG</name>
<proteinExistence type="predicted"/>
<keyword evidence="2" id="KW-1185">Reference proteome</keyword>
<dbReference type="EMBL" id="JAAAJB010000009">
    <property type="protein sequence ID" value="KAG0270221.1"/>
    <property type="molecule type" value="Genomic_DNA"/>
</dbReference>
<dbReference type="InterPro" id="IPR012469">
    <property type="entry name" value="DUF1688"/>
</dbReference>
<organism evidence="1 2">
    <name type="scientific">Actinomortierella ambigua</name>
    <dbReference type="NCBI Taxonomy" id="1343610"/>
    <lineage>
        <taxon>Eukaryota</taxon>
        <taxon>Fungi</taxon>
        <taxon>Fungi incertae sedis</taxon>
        <taxon>Mucoromycota</taxon>
        <taxon>Mortierellomycotina</taxon>
        <taxon>Mortierellomycetes</taxon>
        <taxon>Mortierellales</taxon>
        <taxon>Mortierellaceae</taxon>
        <taxon>Actinomortierella</taxon>
    </lineage>
</organism>
<accession>A0A9P6QM84</accession>
<dbReference type="OrthoDB" id="2153176at2759"/>
<gene>
    <name evidence="1" type="ORF">DFQ27_009599</name>
</gene>
<reference evidence="1" key="1">
    <citation type="journal article" date="2020" name="Fungal Divers.">
        <title>Resolving the Mortierellaceae phylogeny through synthesis of multi-gene phylogenetics and phylogenomics.</title>
        <authorList>
            <person name="Vandepol N."/>
            <person name="Liber J."/>
            <person name="Desiro A."/>
            <person name="Na H."/>
            <person name="Kennedy M."/>
            <person name="Barry K."/>
            <person name="Grigoriev I.V."/>
            <person name="Miller A.N."/>
            <person name="O'Donnell K."/>
            <person name="Stajich J.E."/>
            <person name="Bonito G."/>
        </authorList>
    </citation>
    <scope>NUCLEOTIDE SEQUENCE</scope>
    <source>
        <strain evidence="1">BC1065</strain>
    </source>
</reference>
<evidence type="ECO:0000313" key="2">
    <source>
        <dbReference type="Proteomes" id="UP000807716"/>
    </source>
</evidence>
<evidence type="ECO:0008006" key="3">
    <source>
        <dbReference type="Google" id="ProtNLM"/>
    </source>
</evidence>
<protein>
    <recommendedName>
        <fullName evidence="3">DUF1688 family protein</fullName>
    </recommendedName>
</protein>
<evidence type="ECO:0000313" key="1">
    <source>
        <dbReference type="EMBL" id="KAG0270221.1"/>
    </source>
</evidence>
<comment type="caution">
    <text evidence="1">The sequence shown here is derived from an EMBL/GenBank/DDBJ whole genome shotgun (WGS) entry which is preliminary data.</text>
</comment>
<dbReference type="PANTHER" id="PTHR31687">
    <property type="match status" value="1"/>
</dbReference>
<dbReference type="AlphaFoldDB" id="A0A9P6QM84"/>
<dbReference type="Proteomes" id="UP000807716">
    <property type="component" value="Unassembled WGS sequence"/>
</dbReference>
<dbReference type="PANTHER" id="PTHR31687:SF3">
    <property type="entry name" value="PROTEIN URG3"/>
    <property type="match status" value="1"/>
</dbReference>
<sequence length="453" mass="50234">MAPSPTSAEAIAYLRSLPAVRERSERVFQKAQEGKLNHFDVDFTKLQDIPTIVVALIRRDHGDAHSIAKIPPHSRWRHFEVGGQARLSNLHTIWSSSGADKLEQARRTLDLMVISVLLDAGAGTKWTYKDKKAAGRTFRRSEGLAIASLDMFVEGAFSSEAGSPCQVDAKGLANLTHDRLLQGFQVNEETNPLVGTKGRWELLTRLGKALELHPEFFPSVGGKPARPGNMVDYLMRKGNRRGNTTVISVEELWKVVIDGFQEVWPPSRTMLNGVPMGDVWPCECLEKPDAPSDSTDHYVAFHKLSQWMTYSLMEPLEKLLDFQFENVTLLTGLPEYRNGGLLIDTGFMTLKHADLERGLAAYKSNALKPGQPAVEVVPTFEAHDPVIIEWRAMTVATLDRVATEVRKMLGLPNMTLAQVLQGGTWEAGREMAEVSRPNTRGPPIATISDGTLF</sequence>